<dbReference type="EMBL" id="BKCP01012181">
    <property type="protein sequence ID" value="GER55687.1"/>
    <property type="molecule type" value="Genomic_DNA"/>
</dbReference>
<dbReference type="Gene3D" id="2.60.40.1820">
    <property type="match status" value="1"/>
</dbReference>
<proteinExistence type="predicted"/>
<evidence type="ECO:0000313" key="3">
    <source>
        <dbReference type="Proteomes" id="UP000325081"/>
    </source>
</evidence>
<dbReference type="AlphaFoldDB" id="A0A5A7REY2"/>
<dbReference type="InterPro" id="IPR055301">
    <property type="entry name" value="Lea14-like_2"/>
</dbReference>
<dbReference type="InterPro" id="IPR004864">
    <property type="entry name" value="LEA_2"/>
</dbReference>
<dbReference type="Proteomes" id="UP000325081">
    <property type="component" value="Unassembled WGS sequence"/>
</dbReference>
<dbReference type="Pfam" id="PF03168">
    <property type="entry name" value="LEA_2"/>
    <property type="match status" value="1"/>
</dbReference>
<gene>
    <name evidence="2" type="ORF">STAS_33371</name>
</gene>
<accession>A0A5A7REY2</accession>
<name>A0A5A7REY2_STRAF</name>
<sequence>MHLPVRNRRRIGAGLAVPNPRAHRLQVKRPRTSVDFVSLEDLDSSFDFARLRLHLNLTLDLRISVTNPNRVGFRYTTSTALLRYRGGEVGQVPVPAGRIGSRDTHTLNLTLTLMADRLLTNSAVYSDAISGTLPLQTYVRLAGKVRILFNFHVVTYTTCDLEIALLNRTVIARGEIKKKEKRDMFGEEINEREEKISYQRYAIILEGNLV</sequence>
<dbReference type="SUPFAM" id="SSF117070">
    <property type="entry name" value="LEA14-like"/>
    <property type="match status" value="1"/>
</dbReference>
<feature type="domain" description="Late embryogenesis abundant protein LEA-2 subgroup" evidence="1">
    <location>
        <begin position="63"/>
        <end position="149"/>
    </location>
</feature>
<evidence type="ECO:0000313" key="2">
    <source>
        <dbReference type="EMBL" id="GER55687.1"/>
    </source>
</evidence>
<dbReference type="OrthoDB" id="1929523at2759"/>
<evidence type="ECO:0000259" key="1">
    <source>
        <dbReference type="Pfam" id="PF03168"/>
    </source>
</evidence>
<reference evidence="3" key="1">
    <citation type="journal article" date="2019" name="Curr. Biol.">
        <title>Genome Sequence of Striga asiatica Provides Insight into the Evolution of Plant Parasitism.</title>
        <authorList>
            <person name="Yoshida S."/>
            <person name="Kim S."/>
            <person name="Wafula E.K."/>
            <person name="Tanskanen J."/>
            <person name="Kim Y.M."/>
            <person name="Honaas L."/>
            <person name="Yang Z."/>
            <person name="Spallek T."/>
            <person name="Conn C.E."/>
            <person name="Ichihashi Y."/>
            <person name="Cheong K."/>
            <person name="Cui S."/>
            <person name="Der J.P."/>
            <person name="Gundlach H."/>
            <person name="Jiao Y."/>
            <person name="Hori C."/>
            <person name="Ishida J.K."/>
            <person name="Kasahara H."/>
            <person name="Kiba T."/>
            <person name="Kim M.S."/>
            <person name="Koo N."/>
            <person name="Laohavisit A."/>
            <person name="Lee Y.H."/>
            <person name="Lumba S."/>
            <person name="McCourt P."/>
            <person name="Mortimer J.C."/>
            <person name="Mutuku J.M."/>
            <person name="Nomura T."/>
            <person name="Sasaki-Sekimoto Y."/>
            <person name="Seto Y."/>
            <person name="Wang Y."/>
            <person name="Wakatake T."/>
            <person name="Sakakibara H."/>
            <person name="Demura T."/>
            <person name="Yamaguchi S."/>
            <person name="Yoneyama K."/>
            <person name="Manabe R.I."/>
            <person name="Nelson D.C."/>
            <person name="Schulman A.H."/>
            <person name="Timko M.P."/>
            <person name="dePamphilis C.W."/>
            <person name="Choi D."/>
            <person name="Shirasu K."/>
        </authorList>
    </citation>
    <scope>NUCLEOTIDE SEQUENCE [LARGE SCALE GENOMIC DNA]</scope>
    <source>
        <strain evidence="3">cv. UVA1</strain>
    </source>
</reference>
<dbReference type="PANTHER" id="PTHR31852">
    <property type="entry name" value="LATE EMBRYOGENESIS ABUNDANT (LEA) HYDROXYPROLINE-RICH GLYCOPROTEIN FAMILY"/>
    <property type="match status" value="1"/>
</dbReference>
<organism evidence="2 3">
    <name type="scientific">Striga asiatica</name>
    <name type="common">Asiatic witchweed</name>
    <name type="synonym">Buchnera asiatica</name>
    <dbReference type="NCBI Taxonomy" id="4170"/>
    <lineage>
        <taxon>Eukaryota</taxon>
        <taxon>Viridiplantae</taxon>
        <taxon>Streptophyta</taxon>
        <taxon>Embryophyta</taxon>
        <taxon>Tracheophyta</taxon>
        <taxon>Spermatophyta</taxon>
        <taxon>Magnoliopsida</taxon>
        <taxon>eudicotyledons</taxon>
        <taxon>Gunneridae</taxon>
        <taxon>Pentapetalae</taxon>
        <taxon>asterids</taxon>
        <taxon>lamiids</taxon>
        <taxon>Lamiales</taxon>
        <taxon>Orobanchaceae</taxon>
        <taxon>Buchnereae</taxon>
        <taxon>Striga</taxon>
    </lineage>
</organism>
<keyword evidence="3" id="KW-1185">Reference proteome</keyword>
<comment type="caution">
    <text evidence="2">The sequence shown here is derived from an EMBL/GenBank/DDBJ whole genome shotgun (WGS) entry which is preliminary data.</text>
</comment>
<protein>
    <submittedName>
        <fullName evidence="2">Late embryogenesis abundant protein</fullName>
    </submittedName>
</protein>